<feature type="binding site" evidence="9">
    <location>
        <begin position="145"/>
        <end position="147"/>
    </location>
    <ligand>
        <name>FAD</name>
        <dbReference type="ChEBI" id="CHEBI:57692"/>
    </ligand>
</feature>
<dbReference type="InterPro" id="IPR016156">
    <property type="entry name" value="FAD/NAD-linked_Rdtase_dimer_sf"/>
</dbReference>
<proteinExistence type="inferred from homology"/>
<feature type="binding site" evidence="9">
    <location>
        <position position="312"/>
    </location>
    <ligand>
        <name>FAD</name>
        <dbReference type="ChEBI" id="CHEBI:57692"/>
    </ligand>
</feature>
<dbReference type="Gene3D" id="3.30.390.30">
    <property type="match status" value="1"/>
</dbReference>
<evidence type="ECO:0000256" key="2">
    <source>
        <dbReference type="ARBA" id="ARBA00022630"/>
    </source>
</evidence>
<comment type="caution">
    <text evidence="14">The sequence shown here is derived from an EMBL/GenBank/DDBJ whole genome shotgun (WGS) entry which is preliminary data.</text>
</comment>
<dbReference type="AlphaFoldDB" id="A0A1F5JWF9"/>
<dbReference type="STRING" id="1797768.A3C59_02720"/>
<dbReference type="PIRSF" id="PIRSF000350">
    <property type="entry name" value="Mercury_reductase_MerA"/>
    <property type="match status" value="1"/>
</dbReference>
<evidence type="ECO:0000256" key="3">
    <source>
        <dbReference type="ARBA" id="ARBA00022827"/>
    </source>
</evidence>
<dbReference type="Pfam" id="PF07992">
    <property type="entry name" value="Pyr_redox_2"/>
    <property type="match status" value="1"/>
</dbReference>
<keyword evidence="3 9" id="KW-0274">FAD</keyword>
<evidence type="ECO:0008006" key="16">
    <source>
        <dbReference type="Google" id="ProtNLM"/>
    </source>
</evidence>
<evidence type="ECO:0000256" key="6">
    <source>
        <dbReference type="ARBA" id="ARBA00023157"/>
    </source>
</evidence>
<dbReference type="FunFam" id="3.30.390.30:FF:000001">
    <property type="entry name" value="Dihydrolipoyl dehydrogenase"/>
    <property type="match status" value="1"/>
</dbReference>
<keyword evidence="9" id="KW-0547">Nucleotide-binding</keyword>
<feature type="disulfide bond" description="Redox-active" evidence="10">
    <location>
        <begin position="44"/>
        <end position="49"/>
    </location>
</feature>
<dbReference type="InterPro" id="IPR012999">
    <property type="entry name" value="Pyr_OxRdtase_I_AS"/>
</dbReference>
<keyword evidence="2 11" id="KW-0285">Flavoprotein</keyword>
<dbReference type="SUPFAM" id="SSF51905">
    <property type="entry name" value="FAD/NAD(P)-binding domain"/>
    <property type="match status" value="1"/>
</dbReference>
<dbReference type="PANTHER" id="PTHR22912:SF217">
    <property type="entry name" value="DIHYDROLIPOYL DEHYDROGENASE"/>
    <property type="match status" value="1"/>
</dbReference>
<sequence length="470" mass="50411">MARVEDRYDVAIFGAGPGGIDAALRAKELGLTTVLIGEQLGGVCLNIGCIPTEAMLVSAGRITSAAESGEFGVTTQVHNPDYAKAVQRRDKVVAKLGGYIEQSLRVNRIPFIKGRARFANPFAADITAEDGSQQEILFNYAIVATGSKPKRLQIPGVELQGVIDSDRLLNFTSAPERAVFVGACKLGVEDGEMWTAFGTKAVVLEKQAQILPSQDGEVAKEFQRLSERRGIKYLTEATILEIQRVQNGLVVVADVRGIKQEFPTDVVVMCIGRDANVEGLGLENAGLTPDEEGIYTSSDMRTRVPHIFAVGDVTGRFQLAQIASTQGVIAAEVIAGLDSRFDDSVIESAVFTDPEIASVGLTEKAALDQNMKIIASKARFLASGRGVASGEDKGFAKVIVDEDSGEVVGVHIIGSRAGDLIAAPSQAVALRLRITELIKRRPPHPSHYETVYQAYSVAAKEFLGRKRSTQ</sequence>
<evidence type="ECO:0000259" key="13">
    <source>
        <dbReference type="Pfam" id="PF07992"/>
    </source>
</evidence>
<reference evidence="14 15" key="1">
    <citation type="journal article" date="2016" name="Nat. Commun.">
        <title>Thousands of microbial genomes shed light on interconnected biogeochemical processes in an aquifer system.</title>
        <authorList>
            <person name="Anantharaman K."/>
            <person name="Brown C.T."/>
            <person name="Hug L.A."/>
            <person name="Sharon I."/>
            <person name="Castelle C.J."/>
            <person name="Probst A.J."/>
            <person name="Thomas B.C."/>
            <person name="Singh A."/>
            <person name="Wilkins M.J."/>
            <person name="Karaoz U."/>
            <person name="Brodie E.L."/>
            <person name="Williams K.H."/>
            <person name="Hubbard S.S."/>
            <person name="Banfield J.F."/>
        </authorList>
    </citation>
    <scope>NUCLEOTIDE SEQUENCE [LARGE SCALE GENOMIC DNA]</scope>
</reference>
<evidence type="ECO:0000256" key="1">
    <source>
        <dbReference type="ARBA" id="ARBA00007532"/>
    </source>
</evidence>
<evidence type="ECO:0000256" key="9">
    <source>
        <dbReference type="PIRSR" id="PIRSR000350-3"/>
    </source>
</evidence>
<evidence type="ECO:0000256" key="11">
    <source>
        <dbReference type="RuleBase" id="RU003691"/>
    </source>
</evidence>
<protein>
    <recommendedName>
        <fullName evidence="16">Dihydrolipoyl dehydrogenase</fullName>
    </recommendedName>
</protein>
<feature type="binding site" evidence="9">
    <location>
        <position position="272"/>
    </location>
    <ligand>
        <name>NAD(+)</name>
        <dbReference type="ChEBI" id="CHEBI:57540"/>
    </ligand>
</feature>
<dbReference type="GO" id="GO:0050660">
    <property type="term" value="F:flavin adenine dinucleotide binding"/>
    <property type="evidence" value="ECO:0007669"/>
    <property type="project" value="TreeGrafter"/>
</dbReference>
<dbReference type="Gene3D" id="3.50.50.60">
    <property type="entry name" value="FAD/NAD(P)-binding domain"/>
    <property type="match status" value="2"/>
</dbReference>
<dbReference type="PRINTS" id="PR00411">
    <property type="entry name" value="PNDRDTASEI"/>
</dbReference>
<evidence type="ECO:0000256" key="7">
    <source>
        <dbReference type="ARBA" id="ARBA00023284"/>
    </source>
</evidence>
<dbReference type="GO" id="GO:0004148">
    <property type="term" value="F:dihydrolipoyl dehydrogenase (NADH) activity"/>
    <property type="evidence" value="ECO:0007669"/>
    <property type="project" value="TreeGrafter"/>
</dbReference>
<dbReference type="Pfam" id="PF02852">
    <property type="entry name" value="Pyr_redox_dim"/>
    <property type="match status" value="1"/>
</dbReference>
<evidence type="ECO:0000313" key="14">
    <source>
        <dbReference type="EMBL" id="OGE32985.1"/>
    </source>
</evidence>
<keyword evidence="6" id="KW-1015">Disulfide bond</keyword>
<dbReference type="InterPro" id="IPR001100">
    <property type="entry name" value="Pyr_nuc-diS_OxRdtase"/>
</dbReference>
<comment type="similarity">
    <text evidence="1 11">Belongs to the class-I pyridine nucleotide-disulfide oxidoreductase family.</text>
</comment>
<keyword evidence="5 9" id="KW-0520">NAD</keyword>
<organism evidence="14 15">
    <name type="scientific">Candidatus Daviesbacteria bacterium RIFCSPHIGHO2_02_FULL_36_13</name>
    <dbReference type="NCBI Taxonomy" id="1797768"/>
    <lineage>
        <taxon>Bacteria</taxon>
        <taxon>Candidatus Daviesiibacteriota</taxon>
    </lineage>
</organism>
<evidence type="ECO:0000256" key="5">
    <source>
        <dbReference type="ARBA" id="ARBA00023027"/>
    </source>
</evidence>
<evidence type="ECO:0000256" key="8">
    <source>
        <dbReference type="PIRSR" id="PIRSR000350-2"/>
    </source>
</evidence>
<evidence type="ECO:0000256" key="4">
    <source>
        <dbReference type="ARBA" id="ARBA00023002"/>
    </source>
</evidence>
<dbReference type="InterPro" id="IPR023753">
    <property type="entry name" value="FAD/NAD-binding_dom"/>
</dbReference>
<dbReference type="InterPro" id="IPR004099">
    <property type="entry name" value="Pyr_nucl-diS_OxRdtase_dimer"/>
</dbReference>
<comment type="cofactor">
    <cofactor evidence="9">
        <name>FAD</name>
        <dbReference type="ChEBI" id="CHEBI:57692"/>
    </cofactor>
    <text evidence="9">Binds 1 FAD per subunit.</text>
</comment>
<evidence type="ECO:0000259" key="12">
    <source>
        <dbReference type="Pfam" id="PF02852"/>
    </source>
</evidence>
<name>A0A1F5JWF9_9BACT</name>
<dbReference type="PRINTS" id="PR00368">
    <property type="entry name" value="FADPNR"/>
</dbReference>
<evidence type="ECO:0000256" key="10">
    <source>
        <dbReference type="PIRSR" id="PIRSR000350-4"/>
    </source>
</evidence>
<dbReference type="PROSITE" id="PS00076">
    <property type="entry name" value="PYRIDINE_REDOX_1"/>
    <property type="match status" value="1"/>
</dbReference>
<feature type="domain" description="FAD/NAD(P)-binding" evidence="13">
    <location>
        <begin position="8"/>
        <end position="327"/>
    </location>
</feature>
<dbReference type="InterPro" id="IPR036188">
    <property type="entry name" value="FAD/NAD-bd_sf"/>
</dbReference>
<keyword evidence="7 11" id="KW-0676">Redox-active center</keyword>
<evidence type="ECO:0000313" key="15">
    <source>
        <dbReference type="Proteomes" id="UP000176902"/>
    </source>
</evidence>
<dbReference type="Proteomes" id="UP000176902">
    <property type="component" value="Unassembled WGS sequence"/>
</dbReference>
<keyword evidence="4 11" id="KW-0560">Oxidoreductase</keyword>
<gene>
    <name evidence="14" type="ORF">A3C59_02720</name>
</gene>
<feature type="domain" description="Pyridine nucleotide-disulphide oxidoreductase dimerisation" evidence="12">
    <location>
        <begin position="347"/>
        <end position="453"/>
    </location>
</feature>
<dbReference type="PANTHER" id="PTHR22912">
    <property type="entry name" value="DISULFIDE OXIDOREDUCTASE"/>
    <property type="match status" value="1"/>
</dbReference>
<dbReference type="InterPro" id="IPR050151">
    <property type="entry name" value="Class-I_Pyr_Nuc-Dis_Oxidored"/>
</dbReference>
<feature type="binding site" evidence="9">
    <location>
        <position position="205"/>
    </location>
    <ligand>
        <name>NAD(+)</name>
        <dbReference type="ChEBI" id="CHEBI:57540"/>
    </ligand>
</feature>
<dbReference type="GO" id="GO:0006103">
    <property type="term" value="P:2-oxoglutarate metabolic process"/>
    <property type="evidence" value="ECO:0007669"/>
    <property type="project" value="TreeGrafter"/>
</dbReference>
<dbReference type="EMBL" id="MFCV01000017">
    <property type="protein sequence ID" value="OGE32985.1"/>
    <property type="molecule type" value="Genomic_DNA"/>
</dbReference>
<accession>A0A1F5JWF9</accession>
<feature type="binding site" evidence="9">
    <location>
        <begin position="182"/>
        <end position="189"/>
    </location>
    <ligand>
        <name>NAD(+)</name>
        <dbReference type="ChEBI" id="CHEBI:57540"/>
    </ligand>
</feature>
<feature type="active site" description="Proton acceptor" evidence="8">
    <location>
        <position position="444"/>
    </location>
</feature>
<dbReference type="SUPFAM" id="SSF55424">
    <property type="entry name" value="FAD/NAD-linked reductases, dimerisation (C-terminal) domain"/>
    <property type="match status" value="1"/>
</dbReference>